<protein>
    <submittedName>
        <fullName evidence="2">(apollo) hypothetical protein</fullName>
    </submittedName>
</protein>
<keyword evidence="3" id="KW-1185">Reference proteome</keyword>
<gene>
    <name evidence="2" type="ORF">PAPOLLO_LOCUS11141</name>
</gene>
<feature type="compositionally biased region" description="Low complexity" evidence="1">
    <location>
        <begin position="311"/>
        <end position="321"/>
    </location>
</feature>
<dbReference type="OrthoDB" id="420169at2759"/>
<evidence type="ECO:0000256" key="1">
    <source>
        <dbReference type="SAM" id="MobiDB-lite"/>
    </source>
</evidence>
<comment type="caution">
    <text evidence="2">The sequence shown here is derived from an EMBL/GenBank/DDBJ whole genome shotgun (WGS) entry which is preliminary data.</text>
</comment>
<sequence>MMRARLQALENQTTISSARSRQSPERRDSRGSPRRGRCSPPPLPTARRQADAPEWSHANVSERRRESSCSTHVTTQLLERSAQTLRSHTPPLPTMTSESAAKFRAGPSVETSMQPPVAASEVSVTDRIVDAICSISNRVRSDQNYFISCFDPSLHNISDWCEEVDRAKLSNNWSDHECLARIGNCLKGDARLWLREWVTSDRTWSNFKKEFTPLCPKTPDIANILYEVMSTNSDNYSTYADYARRSLLRLSVVRGLSDELISAIVIRGITDPHIKASATNAKLLPQDLVGFLSIYVKHSTSRTRPQSTLHNNSKNNKNNSSPSTQNRKRKLEEGKCFSCGLRGHKQAFLQENKNRFK</sequence>
<dbReference type="EMBL" id="CAJQZP010000804">
    <property type="protein sequence ID" value="CAG4985989.1"/>
    <property type="molecule type" value="Genomic_DNA"/>
</dbReference>
<name>A0A8S3WXP1_PARAO</name>
<accession>A0A8S3WXP1</accession>
<evidence type="ECO:0000313" key="2">
    <source>
        <dbReference type="EMBL" id="CAG4985989.1"/>
    </source>
</evidence>
<feature type="compositionally biased region" description="Polar residues" evidence="1">
    <location>
        <begin position="9"/>
        <end position="21"/>
    </location>
</feature>
<proteinExistence type="predicted"/>
<reference evidence="2" key="1">
    <citation type="submission" date="2021-04" db="EMBL/GenBank/DDBJ databases">
        <authorList>
            <person name="Tunstrom K."/>
        </authorList>
    </citation>
    <scope>NUCLEOTIDE SEQUENCE</scope>
</reference>
<feature type="region of interest" description="Disordered" evidence="1">
    <location>
        <begin position="1"/>
        <end position="98"/>
    </location>
</feature>
<feature type="region of interest" description="Disordered" evidence="1">
    <location>
        <begin position="302"/>
        <end position="329"/>
    </location>
</feature>
<feature type="compositionally biased region" description="Polar residues" evidence="1">
    <location>
        <begin position="68"/>
        <end position="87"/>
    </location>
</feature>
<dbReference type="AlphaFoldDB" id="A0A8S3WXP1"/>
<organism evidence="2 3">
    <name type="scientific">Parnassius apollo</name>
    <name type="common">Apollo butterfly</name>
    <name type="synonym">Papilio apollo</name>
    <dbReference type="NCBI Taxonomy" id="110799"/>
    <lineage>
        <taxon>Eukaryota</taxon>
        <taxon>Metazoa</taxon>
        <taxon>Ecdysozoa</taxon>
        <taxon>Arthropoda</taxon>
        <taxon>Hexapoda</taxon>
        <taxon>Insecta</taxon>
        <taxon>Pterygota</taxon>
        <taxon>Neoptera</taxon>
        <taxon>Endopterygota</taxon>
        <taxon>Lepidoptera</taxon>
        <taxon>Glossata</taxon>
        <taxon>Ditrysia</taxon>
        <taxon>Papilionoidea</taxon>
        <taxon>Papilionidae</taxon>
        <taxon>Parnassiinae</taxon>
        <taxon>Parnassini</taxon>
        <taxon>Parnassius</taxon>
        <taxon>Parnassius</taxon>
    </lineage>
</organism>
<dbReference type="Proteomes" id="UP000691718">
    <property type="component" value="Unassembled WGS sequence"/>
</dbReference>
<evidence type="ECO:0000313" key="3">
    <source>
        <dbReference type="Proteomes" id="UP000691718"/>
    </source>
</evidence>
<feature type="compositionally biased region" description="Basic and acidic residues" evidence="1">
    <location>
        <begin position="22"/>
        <end position="31"/>
    </location>
</feature>